<dbReference type="AlphaFoldDB" id="H2XTS9"/>
<dbReference type="Proteomes" id="UP000008144">
    <property type="component" value="Chromosome 5"/>
</dbReference>
<evidence type="ECO:0000256" key="10">
    <source>
        <dbReference type="ARBA" id="ARBA00023173"/>
    </source>
</evidence>
<organism evidence="15 16">
    <name type="scientific">Ciona intestinalis</name>
    <name type="common">Transparent sea squirt</name>
    <name type="synonym">Ascidia intestinalis</name>
    <dbReference type="NCBI Taxonomy" id="7719"/>
    <lineage>
        <taxon>Eukaryota</taxon>
        <taxon>Metazoa</taxon>
        <taxon>Chordata</taxon>
        <taxon>Tunicata</taxon>
        <taxon>Ascidiacea</taxon>
        <taxon>Phlebobranchia</taxon>
        <taxon>Cionidae</taxon>
        <taxon>Ciona</taxon>
    </lineage>
</organism>
<dbReference type="InterPro" id="IPR014743">
    <property type="entry name" value="Cl-channel_core"/>
</dbReference>
<protein>
    <submittedName>
        <fullName evidence="15">Uncharacterized protein</fullName>
    </submittedName>
</protein>
<proteinExistence type="predicted"/>
<evidence type="ECO:0000256" key="9">
    <source>
        <dbReference type="ARBA" id="ARBA00023136"/>
    </source>
</evidence>
<accession>H2XTS9</accession>
<evidence type="ECO:0000313" key="16">
    <source>
        <dbReference type="Proteomes" id="UP000008144"/>
    </source>
</evidence>
<reference evidence="15" key="3">
    <citation type="submission" date="2025-08" db="UniProtKB">
        <authorList>
            <consortium name="Ensembl"/>
        </authorList>
    </citation>
    <scope>IDENTIFICATION</scope>
</reference>
<feature type="transmembrane region" description="Helical" evidence="14">
    <location>
        <begin position="323"/>
        <end position="345"/>
    </location>
</feature>
<keyword evidence="10" id="KW-0869">Chloride channel</keyword>
<dbReference type="EMBL" id="EAAA01002201">
    <property type="status" value="NOT_ANNOTATED_CDS"/>
    <property type="molecule type" value="Genomic_DNA"/>
</dbReference>
<evidence type="ECO:0000256" key="12">
    <source>
        <dbReference type="ARBA" id="ARBA00023303"/>
    </source>
</evidence>
<dbReference type="Gene3D" id="1.10.3080.10">
    <property type="entry name" value="Clc chloride channel"/>
    <property type="match status" value="1"/>
</dbReference>
<dbReference type="InterPro" id="IPR001807">
    <property type="entry name" value="ClC"/>
</dbReference>
<evidence type="ECO:0000256" key="6">
    <source>
        <dbReference type="ARBA" id="ARBA00022989"/>
    </source>
</evidence>
<reference evidence="15" key="2">
    <citation type="journal article" date="2008" name="Genome Biol.">
        <title>Improved genome assembly and evidence-based global gene model set for the chordate Ciona intestinalis: new insight into intron and operon populations.</title>
        <authorList>
            <person name="Satou Y."/>
            <person name="Mineta K."/>
            <person name="Ogasawara M."/>
            <person name="Sasakura Y."/>
            <person name="Shoguchi E."/>
            <person name="Ueno K."/>
            <person name="Yamada L."/>
            <person name="Matsumoto J."/>
            <person name="Wasserscheid J."/>
            <person name="Dewar K."/>
            <person name="Wiley G.B."/>
            <person name="Macmil S.L."/>
            <person name="Roe B.A."/>
            <person name="Zeller R.W."/>
            <person name="Hastings K.E."/>
            <person name="Lemaire P."/>
            <person name="Lindquist E."/>
            <person name="Endo T."/>
            <person name="Hotta K."/>
            <person name="Inaba K."/>
        </authorList>
    </citation>
    <scope>NUCLEOTIDE SEQUENCE [LARGE SCALE GENOMIC DNA]</scope>
    <source>
        <strain evidence="15">wild type</strain>
    </source>
</reference>
<feature type="transmembrane region" description="Helical" evidence="14">
    <location>
        <begin position="133"/>
        <end position="158"/>
    </location>
</feature>
<dbReference type="SUPFAM" id="SSF54631">
    <property type="entry name" value="CBS-domain pair"/>
    <property type="match status" value="1"/>
</dbReference>
<dbReference type="CDD" id="cd03683">
    <property type="entry name" value="ClC_1_like"/>
    <property type="match status" value="1"/>
</dbReference>
<dbReference type="FunFam" id="1.10.3080.10:FF:000003">
    <property type="entry name" value="Chloride channel 2"/>
    <property type="match status" value="1"/>
</dbReference>
<evidence type="ECO:0000313" key="15">
    <source>
        <dbReference type="Ensembl" id="ENSCINP00000033063.1"/>
    </source>
</evidence>
<dbReference type="CDD" id="cd04591">
    <property type="entry name" value="CBS_pair_voltage-gated_CLC_euk_bac"/>
    <property type="match status" value="1"/>
</dbReference>
<keyword evidence="3 14" id="KW-0812">Transmembrane</keyword>
<keyword evidence="7" id="KW-0406">Ion transport</keyword>
<dbReference type="OMA" id="HIVECMR"/>
<dbReference type="Pfam" id="PF00654">
    <property type="entry name" value="Voltage_CLC"/>
    <property type="match status" value="1"/>
</dbReference>
<dbReference type="FunFam" id="3.10.580.10:FF:000112">
    <property type="entry name" value="Chloride channel protein"/>
    <property type="match status" value="1"/>
</dbReference>
<keyword evidence="16" id="KW-1185">Reference proteome</keyword>
<dbReference type="Ensembl" id="ENSCINT00000031000.1">
    <property type="protein sequence ID" value="ENSCINP00000033063.1"/>
    <property type="gene ID" value="ENSCING00000022941.1"/>
</dbReference>
<dbReference type="SUPFAM" id="SSF81340">
    <property type="entry name" value="Clc chloride channel"/>
    <property type="match status" value="1"/>
</dbReference>
<keyword evidence="11" id="KW-0868">Chloride</keyword>
<dbReference type="InterPro" id="IPR050970">
    <property type="entry name" value="Cl_channel_volt-gated"/>
</dbReference>
<feature type="transmembrane region" description="Helical" evidence="14">
    <location>
        <begin position="366"/>
        <end position="385"/>
    </location>
</feature>
<evidence type="ECO:0000256" key="7">
    <source>
        <dbReference type="ARBA" id="ARBA00023065"/>
    </source>
</evidence>
<name>H2XTS9_CIOIN</name>
<dbReference type="PANTHER" id="PTHR45720">
    <property type="entry name" value="CHLORIDE CHANNEL PROTEIN 2"/>
    <property type="match status" value="1"/>
</dbReference>
<keyword evidence="9 14" id="KW-0472">Membrane</keyword>
<evidence type="ECO:0000256" key="11">
    <source>
        <dbReference type="ARBA" id="ARBA00023214"/>
    </source>
</evidence>
<feature type="transmembrane region" description="Helical" evidence="14">
    <location>
        <begin position="434"/>
        <end position="457"/>
    </location>
</feature>
<dbReference type="PANTHER" id="PTHR45720:SF10">
    <property type="entry name" value="CHLORIDE CHANNEL PROTEIN 2"/>
    <property type="match status" value="1"/>
</dbReference>
<feature type="transmembrane region" description="Helical" evidence="14">
    <location>
        <begin position="93"/>
        <end position="112"/>
    </location>
</feature>
<keyword evidence="4" id="KW-0677">Repeat</keyword>
<evidence type="ECO:0000256" key="5">
    <source>
        <dbReference type="ARBA" id="ARBA00022882"/>
    </source>
</evidence>
<evidence type="ECO:0000256" key="13">
    <source>
        <dbReference type="SAM" id="MobiDB-lite"/>
    </source>
</evidence>
<feature type="region of interest" description="Disordered" evidence="13">
    <location>
        <begin position="1"/>
        <end position="22"/>
    </location>
</feature>
<dbReference type="STRING" id="7719.ENSCINP00000033063"/>
<keyword evidence="12" id="KW-0407">Ion channel</keyword>
<reference evidence="16" key="1">
    <citation type="journal article" date="2002" name="Science">
        <title>The draft genome of Ciona intestinalis: insights into chordate and vertebrate origins.</title>
        <authorList>
            <person name="Dehal P."/>
            <person name="Satou Y."/>
            <person name="Campbell R.K."/>
            <person name="Chapman J."/>
            <person name="Degnan B."/>
            <person name="De Tomaso A."/>
            <person name="Davidson B."/>
            <person name="Di Gregorio A."/>
            <person name="Gelpke M."/>
            <person name="Goodstein D.M."/>
            <person name="Harafuji N."/>
            <person name="Hastings K.E."/>
            <person name="Ho I."/>
            <person name="Hotta K."/>
            <person name="Huang W."/>
            <person name="Kawashima T."/>
            <person name="Lemaire P."/>
            <person name="Martinez D."/>
            <person name="Meinertzhagen I.A."/>
            <person name="Necula S."/>
            <person name="Nonaka M."/>
            <person name="Putnam N."/>
            <person name="Rash S."/>
            <person name="Saiga H."/>
            <person name="Satake M."/>
            <person name="Terry A."/>
            <person name="Yamada L."/>
            <person name="Wang H.G."/>
            <person name="Awazu S."/>
            <person name="Azumi K."/>
            <person name="Boore J."/>
            <person name="Branno M."/>
            <person name="Chin-Bow S."/>
            <person name="DeSantis R."/>
            <person name="Doyle S."/>
            <person name="Francino P."/>
            <person name="Keys D.N."/>
            <person name="Haga S."/>
            <person name="Hayashi H."/>
            <person name="Hino K."/>
            <person name="Imai K.S."/>
            <person name="Inaba K."/>
            <person name="Kano S."/>
            <person name="Kobayashi K."/>
            <person name="Kobayashi M."/>
            <person name="Lee B.I."/>
            <person name="Makabe K.W."/>
            <person name="Manohar C."/>
            <person name="Matassi G."/>
            <person name="Medina M."/>
            <person name="Mochizuki Y."/>
            <person name="Mount S."/>
            <person name="Morishita T."/>
            <person name="Miura S."/>
            <person name="Nakayama A."/>
            <person name="Nishizaka S."/>
            <person name="Nomoto H."/>
            <person name="Ohta F."/>
            <person name="Oishi K."/>
            <person name="Rigoutsos I."/>
            <person name="Sano M."/>
            <person name="Sasaki A."/>
            <person name="Sasakura Y."/>
            <person name="Shoguchi E."/>
            <person name="Shin-i T."/>
            <person name="Spagnuolo A."/>
            <person name="Stainier D."/>
            <person name="Suzuki M.M."/>
            <person name="Tassy O."/>
            <person name="Takatori N."/>
            <person name="Tokuoka M."/>
            <person name="Yagi K."/>
            <person name="Yoshizaki F."/>
            <person name="Wada S."/>
            <person name="Zhang C."/>
            <person name="Hyatt P.D."/>
            <person name="Larimer F."/>
            <person name="Detter C."/>
            <person name="Doggett N."/>
            <person name="Glavina T."/>
            <person name="Hawkins T."/>
            <person name="Richardson P."/>
            <person name="Lucas S."/>
            <person name="Kohara Y."/>
            <person name="Levine M."/>
            <person name="Satoh N."/>
            <person name="Rokhsar D.S."/>
        </authorList>
    </citation>
    <scope>NUCLEOTIDE SEQUENCE [LARGE SCALE GENOMIC DNA]</scope>
</reference>
<dbReference type="GO" id="GO:0005247">
    <property type="term" value="F:voltage-gated chloride channel activity"/>
    <property type="evidence" value="ECO:0000318"/>
    <property type="project" value="GO_Central"/>
</dbReference>
<feature type="transmembrane region" description="Helical" evidence="14">
    <location>
        <begin position="178"/>
        <end position="198"/>
    </location>
</feature>
<feature type="transmembrane region" description="Helical" evidence="14">
    <location>
        <begin position="277"/>
        <end position="297"/>
    </location>
</feature>
<comment type="subcellular location">
    <subcellularLocation>
        <location evidence="1">Membrane</location>
        <topology evidence="1">Multi-pass membrane protein</topology>
    </subcellularLocation>
</comment>
<keyword evidence="8" id="KW-0129">CBS domain</keyword>
<dbReference type="InterPro" id="IPR046342">
    <property type="entry name" value="CBS_dom_sf"/>
</dbReference>
<evidence type="ECO:0000256" key="1">
    <source>
        <dbReference type="ARBA" id="ARBA00004141"/>
    </source>
</evidence>
<dbReference type="GeneTree" id="ENSGT00940000168847"/>
<evidence type="ECO:0000256" key="3">
    <source>
        <dbReference type="ARBA" id="ARBA00022692"/>
    </source>
</evidence>
<dbReference type="InParanoid" id="H2XTS9"/>
<dbReference type="Gene3D" id="3.10.580.10">
    <property type="entry name" value="CBS-domain"/>
    <property type="match status" value="1"/>
</dbReference>
<feature type="transmembrane region" description="Helical" evidence="14">
    <location>
        <begin position="241"/>
        <end position="265"/>
    </location>
</feature>
<reference evidence="15" key="4">
    <citation type="submission" date="2025-09" db="UniProtKB">
        <authorList>
            <consortium name="Ensembl"/>
        </authorList>
    </citation>
    <scope>IDENTIFICATION</scope>
</reference>
<keyword evidence="5" id="KW-0851">Voltage-gated channel</keyword>
<dbReference type="GO" id="GO:0005886">
    <property type="term" value="C:plasma membrane"/>
    <property type="evidence" value="ECO:0000318"/>
    <property type="project" value="GO_Central"/>
</dbReference>
<evidence type="ECO:0000256" key="4">
    <source>
        <dbReference type="ARBA" id="ARBA00022737"/>
    </source>
</evidence>
<evidence type="ECO:0000256" key="2">
    <source>
        <dbReference type="ARBA" id="ARBA00022448"/>
    </source>
</evidence>
<dbReference type="GO" id="GO:0034707">
    <property type="term" value="C:chloride channel complex"/>
    <property type="evidence" value="ECO:0007669"/>
    <property type="project" value="UniProtKB-KW"/>
</dbReference>
<dbReference type="HOGENOM" id="CLU_006904_0_1_1"/>
<evidence type="ECO:0000256" key="14">
    <source>
        <dbReference type="SAM" id="Phobius"/>
    </source>
</evidence>
<keyword evidence="2" id="KW-0813">Transport</keyword>
<dbReference type="PRINTS" id="PR00762">
    <property type="entry name" value="CLCHANNEL"/>
</dbReference>
<dbReference type="GO" id="GO:0006821">
    <property type="term" value="P:chloride transport"/>
    <property type="evidence" value="ECO:0000318"/>
    <property type="project" value="GO_Central"/>
</dbReference>
<sequence>MAASAAAKAMTRSQSTGEGETHLDYEPTLMYGKYSKELSEFARNEAARIKREKSLKKLETTPLTPYSNTRCGKMKQHFVVCKKWCLKKIRAEWIFLLLLGIIMALLSFLMDYTIQKCQRAHYWLYTELKDYIVLQYFAWVLFPIVFITFSVGFVHIVSPQAVGSGIPEMKTIMRGVVLHEYLTFRVLVAKMIGLTTSLGSRLPIGKEGPFVHIASIVATLLNKFGINFSTPFENESRTSEMLAAACAVGVACNFAAPIGGVLFSIEVTTTYFAVRNYWRGFFSAVCGALAFRLLAVWNSEEETITALFKTNFRVEFPYDLQELLAFCGIGIVCGLAGALFVYIHRQIVNLNRNHQKVKEFLQRNRFIYPLIVSFVISSLTYPRGFGQFMAGELTLKEALDTLFDNKTWAKLGYIDESGVLNDTQAGWKHPTVNIYVTLVLFVVVHFFTTAIAITIAVPSGVFMPVFLTGAAFGRLVGESMAALYPDGFYSGAQIFRIVPGGYAVVGAASLSGAVTHTISTSVIVFELTGQISHILPVMISVLISNAIAQWLQPSIYESIIQIKGLPYLPDLRTGQRRLYSIFVQDFMVKNMKYISYTSTYKELDQLLKRCKHKSLPLVDSPASMVLLGSVSRSSLEKILETKQTSHRFSVAEAAATEDAAKSNVRNHERNHSAGADLKHVIAEDSDPLNTPTTSEQVTNFYSEQVNFDDCQIDPSPFQLVERASLHKVHSLFSLLGLSHAYVTSIGKLVGVVSLKELRMAVQGVTEDKGNTRP</sequence>
<evidence type="ECO:0000256" key="8">
    <source>
        <dbReference type="ARBA" id="ARBA00023122"/>
    </source>
</evidence>
<keyword evidence="6 14" id="KW-1133">Transmembrane helix</keyword>